<dbReference type="Pfam" id="PF03022">
    <property type="entry name" value="MRJP"/>
    <property type="match status" value="1"/>
</dbReference>
<dbReference type="PANTHER" id="PTHR10009:SF6">
    <property type="entry name" value="FI16876P1"/>
    <property type="match status" value="1"/>
</dbReference>
<evidence type="ECO:0000313" key="5">
    <source>
        <dbReference type="EMBL" id="JAT02169.1"/>
    </source>
</evidence>
<dbReference type="AlphaFoldDB" id="A0A1B6IT60"/>
<dbReference type="Gene3D" id="2.120.10.30">
    <property type="entry name" value="TolB, C-terminal domain"/>
    <property type="match status" value="1"/>
</dbReference>
<organism evidence="4">
    <name type="scientific">Homalodisca liturata</name>
    <dbReference type="NCBI Taxonomy" id="320908"/>
    <lineage>
        <taxon>Eukaryota</taxon>
        <taxon>Metazoa</taxon>
        <taxon>Ecdysozoa</taxon>
        <taxon>Arthropoda</taxon>
        <taxon>Hexapoda</taxon>
        <taxon>Insecta</taxon>
        <taxon>Pterygota</taxon>
        <taxon>Neoptera</taxon>
        <taxon>Paraneoptera</taxon>
        <taxon>Hemiptera</taxon>
        <taxon>Auchenorrhyncha</taxon>
        <taxon>Membracoidea</taxon>
        <taxon>Cicadellidae</taxon>
        <taxon>Cicadellinae</taxon>
        <taxon>Proconiini</taxon>
        <taxon>Homalodisca</taxon>
    </lineage>
</organism>
<dbReference type="EMBL" id="GECU01005538">
    <property type="protein sequence ID" value="JAT02169.1"/>
    <property type="molecule type" value="Transcribed_RNA"/>
</dbReference>
<gene>
    <name evidence="5" type="ORF">g.16897</name>
    <name evidence="4" type="ORF">g.16898</name>
</gene>
<proteinExistence type="inferred from homology"/>
<dbReference type="InterPro" id="IPR011042">
    <property type="entry name" value="6-blade_b-propeller_TolB-like"/>
</dbReference>
<dbReference type="EMBL" id="GECU01017587">
    <property type="protein sequence ID" value="JAS90119.1"/>
    <property type="molecule type" value="Transcribed_RNA"/>
</dbReference>
<dbReference type="InterPro" id="IPR017996">
    <property type="entry name" value="MRJP/yellow-related"/>
</dbReference>
<accession>A0A1B6IT60</accession>
<name>A0A1B6IT60_9HEMI</name>
<sequence length="401" mass="45151">MTSLQSRSSSQFSIYHPRLDVSHIMSSPVPEGLQRLVSLLLLLGGCWGEVRDGKYFQDLCFRLTGSGVSWPSDEVRDNFTISGRFIPRNVVATGFQGWRDQMFVITPQFRPGIPFTLSKFDIFQRCFPELQPFPSWSLQGGDSFQSLHNAMDIQMDHRDLLWVLDTGNINTLVQPTKVGPPKVLAFEALTGKVVHTIDLSLLTCDGSRLQTILVDYSRQTGTPWLYIADTAARTIIVYNVADSKGQRVVLPEVVCKDGPRDVLYMTLIKVFNRPERVYFTYLSSKRMFSIKTLDLKYSSNNGTVMDEGTKPASLVLLGSVNENIFFRYKGKPEILMWNINSTFKEKNFIPVDAGEEGRLATQVAKGYGGMLWVMEGNYQDYLRDSTGCLGASVVLHPLVRP</sequence>
<keyword evidence="3" id="KW-0964">Secreted</keyword>
<reference evidence="4" key="1">
    <citation type="submission" date="2015-11" db="EMBL/GenBank/DDBJ databases">
        <title>De novo transcriptome assembly of four potential Pierce s Disease insect vectors from Arizona vineyards.</title>
        <authorList>
            <person name="Tassone E.E."/>
        </authorList>
    </citation>
    <scope>NUCLEOTIDE SEQUENCE</scope>
</reference>
<evidence type="ECO:0008006" key="6">
    <source>
        <dbReference type="Google" id="ProtNLM"/>
    </source>
</evidence>
<evidence type="ECO:0000256" key="2">
    <source>
        <dbReference type="ARBA" id="ARBA00009127"/>
    </source>
</evidence>
<dbReference type="GO" id="GO:0005576">
    <property type="term" value="C:extracellular region"/>
    <property type="evidence" value="ECO:0007669"/>
    <property type="project" value="UniProtKB-SubCell"/>
</dbReference>
<evidence type="ECO:0000256" key="3">
    <source>
        <dbReference type="ARBA" id="ARBA00022525"/>
    </source>
</evidence>
<protein>
    <recommendedName>
        <fullName evidence="6">Bee-milk protein</fullName>
    </recommendedName>
</protein>
<dbReference type="PANTHER" id="PTHR10009">
    <property type="entry name" value="PROTEIN YELLOW-RELATED"/>
    <property type="match status" value="1"/>
</dbReference>
<evidence type="ECO:0000256" key="1">
    <source>
        <dbReference type="ARBA" id="ARBA00004613"/>
    </source>
</evidence>
<comment type="subcellular location">
    <subcellularLocation>
        <location evidence="1">Secreted</location>
    </subcellularLocation>
</comment>
<comment type="similarity">
    <text evidence="2">Belongs to the major royal jelly protein family.</text>
</comment>
<evidence type="ECO:0000313" key="4">
    <source>
        <dbReference type="EMBL" id="JAS90119.1"/>
    </source>
</evidence>